<dbReference type="AlphaFoldDB" id="A0A061D3D7"/>
<feature type="signal peptide" evidence="1">
    <location>
        <begin position="1"/>
        <end position="27"/>
    </location>
</feature>
<reference evidence="3" key="1">
    <citation type="journal article" date="2014" name="Nucleic Acids Res.">
        <title>The evolutionary dynamics of variant antigen genes in Babesia reveal a history of genomic innovation underlying host-parasite interaction.</title>
        <authorList>
            <person name="Jackson A.P."/>
            <person name="Otto T.D."/>
            <person name="Darby A."/>
            <person name="Ramaprasad A."/>
            <person name="Xia D."/>
            <person name="Echaide I.E."/>
            <person name="Farber M."/>
            <person name="Gahlot S."/>
            <person name="Gamble J."/>
            <person name="Gupta D."/>
            <person name="Gupta Y."/>
            <person name="Jackson L."/>
            <person name="Malandrin L."/>
            <person name="Malas T.B."/>
            <person name="Moussa E."/>
            <person name="Nair M."/>
            <person name="Reid A.J."/>
            <person name="Sanders M."/>
            <person name="Sharma J."/>
            <person name="Tracey A."/>
            <person name="Quail M.A."/>
            <person name="Weir W."/>
            <person name="Wastling J.M."/>
            <person name="Hall N."/>
            <person name="Willadsen P."/>
            <person name="Lingelbach K."/>
            <person name="Shiels B."/>
            <person name="Tait A."/>
            <person name="Berriman M."/>
            <person name="Allred D.R."/>
            <person name="Pain A."/>
        </authorList>
    </citation>
    <scope>NUCLEOTIDE SEQUENCE [LARGE SCALE GENOMIC DNA]</scope>
    <source>
        <strain evidence="3">Bond</strain>
    </source>
</reference>
<dbReference type="VEuPathDB" id="PiroplasmaDB:BBBOND_0108950"/>
<organism evidence="2 3">
    <name type="scientific">Babesia bigemina</name>
    <dbReference type="NCBI Taxonomy" id="5866"/>
    <lineage>
        <taxon>Eukaryota</taxon>
        <taxon>Sar</taxon>
        <taxon>Alveolata</taxon>
        <taxon>Apicomplexa</taxon>
        <taxon>Aconoidasida</taxon>
        <taxon>Piroplasmida</taxon>
        <taxon>Babesiidae</taxon>
        <taxon>Babesia</taxon>
    </lineage>
</organism>
<evidence type="ECO:0000256" key="1">
    <source>
        <dbReference type="SAM" id="SignalP"/>
    </source>
</evidence>
<keyword evidence="3" id="KW-1185">Reference proteome</keyword>
<sequence>MPSSMLRTVLRLSVWILPLLVFNNCNTANTHLQDTSGERLAHATFYMTLYSDRLEWIAFGLADKLKNSTGLEACLVNVGLLVKVT</sequence>
<name>A0A061D3D7_BABBI</name>
<evidence type="ECO:0000313" key="2">
    <source>
        <dbReference type="EMBL" id="CDR94597.1"/>
    </source>
</evidence>
<keyword evidence="1" id="KW-0732">Signal</keyword>
<gene>
    <name evidence="2" type="ORF">BBBOND_0108950</name>
</gene>
<feature type="chain" id="PRO_5001595742" evidence="1">
    <location>
        <begin position="28"/>
        <end position="85"/>
    </location>
</feature>
<evidence type="ECO:0000313" key="3">
    <source>
        <dbReference type="Proteomes" id="UP000033188"/>
    </source>
</evidence>
<dbReference type="Proteomes" id="UP000033188">
    <property type="component" value="Chromosome 1"/>
</dbReference>
<accession>A0A061D3D7</accession>
<protein>
    <submittedName>
        <fullName evidence="2">Uncharacterized protein</fullName>
    </submittedName>
</protein>
<dbReference type="RefSeq" id="XP_012766783.1">
    <property type="nucleotide sequence ID" value="XM_012911329.1"/>
</dbReference>
<proteinExistence type="predicted"/>
<dbReference type="EMBL" id="LK391707">
    <property type="protein sequence ID" value="CDR94597.1"/>
    <property type="molecule type" value="Genomic_DNA"/>
</dbReference>
<dbReference type="KEGG" id="bbig:BBBOND_0108950"/>
<dbReference type="GeneID" id="24563138"/>